<name>A0A1L9U1H5_ASPBC</name>
<reference evidence="2" key="1">
    <citation type="journal article" date="2017" name="Genome Biol.">
        <title>Comparative genomics reveals high biological diversity and specific adaptations in the industrially and medically important fungal genus Aspergillus.</title>
        <authorList>
            <person name="de Vries R.P."/>
            <person name="Riley R."/>
            <person name="Wiebenga A."/>
            <person name="Aguilar-Osorio G."/>
            <person name="Amillis S."/>
            <person name="Uchima C.A."/>
            <person name="Anderluh G."/>
            <person name="Asadollahi M."/>
            <person name="Askin M."/>
            <person name="Barry K."/>
            <person name="Battaglia E."/>
            <person name="Bayram O."/>
            <person name="Benocci T."/>
            <person name="Braus-Stromeyer S.A."/>
            <person name="Caldana C."/>
            <person name="Canovas D."/>
            <person name="Cerqueira G.C."/>
            <person name="Chen F."/>
            <person name="Chen W."/>
            <person name="Choi C."/>
            <person name="Clum A."/>
            <person name="Dos Santos R.A."/>
            <person name="Damasio A.R."/>
            <person name="Diallinas G."/>
            <person name="Emri T."/>
            <person name="Fekete E."/>
            <person name="Flipphi M."/>
            <person name="Freyberg S."/>
            <person name="Gallo A."/>
            <person name="Gournas C."/>
            <person name="Habgood R."/>
            <person name="Hainaut M."/>
            <person name="Harispe M.L."/>
            <person name="Henrissat B."/>
            <person name="Hilden K.S."/>
            <person name="Hope R."/>
            <person name="Hossain A."/>
            <person name="Karabika E."/>
            <person name="Karaffa L."/>
            <person name="Karanyi Z."/>
            <person name="Krasevec N."/>
            <person name="Kuo A."/>
            <person name="Kusch H."/>
            <person name="LaButti K."/>
            <person name="Lagendijk E.L."/>
            <person name="Lapidus A."/>
            <person name="Levasseur A."/>
            <person name="Lindquist E."/>
            <person name="Lipzen A."/>
            <person name="Logrieco A.F."/>
            <person name="MacCabe A."/>
            <person name="Maekelae M.R."/>
            <person name="Malavazi I."/>
            <person name="Melin P."/>
            <person name="Meyer V."/>
            <person name="Mielnichuk N."/>
            <person name="Miskei M."/>
            <person name="Molnar A.P."/>
            <person name="Mule G."/>
            <person name="Ngan C.Y."/>
            <person name="Orejas M."/>
            <person name="Orosz E."/>
            <person name="Ouedraogo J.P."/>
            <person name="Overkamp K.M."/>
            <person name="Park H.-S."/>
            <person name="Perrone G."/>
            <person name="Piumi F."/>
            <person name="Punt P.J."/>
            <person name="Ram A.F."/>
            <person name="Ramon A."/>
            <person name="Rauscher S."/>
            <person name="Record E."/>
            <person name="Riano-Pachon D.M."/>
            <person name="Robert V."/>
            <person name="Roehrig J."/>
            <person name="Ruller R."/>
            <person name="Salamov A."/>
            <person name="Salih N.S."/>
            <person name="Samson R.A."/>
            <person name="Sandor E."/>
            <person name="Sanguinetti M."/>
            <person name="Schuetze T."/>
            <person name="Sepcic K."/>
            <person name="Shelest E."/>
            <person name="Sherlock G."/>
            <person name="Sophianopoulou V."/>
            <person name="Squina F.M."/>
            <person name="Sun H."/>
            <person name="Susca A."/>
            <person name="Todd R.B."/>
            <person name="Tsang A."/>
            <person name="Unkles S.E."/>
            <person name="van de Wiele N."/>
            <person name="van Rossen-Uffink D."/>
            <person name="Oliveira J.V."/>
            <person name="Vesth T.C."/>
            <person name="Visser J."/>
            <person name="Yu J.-H."/>
            <person name="Zhou M."/>
            <person name="Andersen M.R."/>
            <person name="Archer D.B."/>
            <person name="Baker S.E."/>
            <person name="Benoit I."/>
            <person name="Brakhage A.A."/>
            <person name="Braus G.H."/>
            <person name="Fischer R."/>
            <person name="Frisvad J.C."/>
            <person name="Goldman G.H."/>
            <person name="Houbraken J."/>
            <person name="Oakley B."/>
            <person name="Pocsi I."/>
            <person name="Scazzocchio C."/>
            <person name="Seiboth B."/>
            <person name="vanKuyk P.A."/>
            <person name="Wortman J."/>
            <person name="Dyer P.S."/>
            <person name="Grigoriev I.V."/>
        </authorList>
    </citation>
    <scope>NUCLEOTIDE SEQUENCE [LARGE SCALE GENOMIC DNA]</scope>
    <source>
        <strain evidence="2">CBS 101740 / IMI 381727 / IBT 21946</strain>
    </source>
</reference>
<evidence type="ECO:0008006" key="3">
    <source>
        <dbReference type="Google" id="ProtNLM"/>
    </source>
</evidence>
<evidence type="ECO:0000313" key="1">
    <source>
        <dbReference type="EMBL" id="OJJ65498.1"/>
    </source>
</evidence>
<dbReference type="RefSeq" id="XP_067472749.1">
    <property type="nucleotide sequence ID" value="XM_067619145.1"/>
</dbReference>
<accession>A0A1L9U1H5</accession>
<dbReference type="OrthoDB" id="419598at2759"/>
<proteinExistence type="predicted"/>
<feature type="non-terminal residue" evidence="1">
    <location>
        <position position="1"/>
    </location>
</feature>
<evidence type="ECO:0000313" key="2">
    <source>
        <dbReference type="Proteomes" id="UP000184499"/>
    </source>
</evidence>
<dbReference type="AlphaFoldDB" id="A0A1L9U1H5"/>
<dbReference type="VEuPathDB" id="FungiDB:ASPBRDRAFT_139893"/>
<dbReference type="STRING" id="767769.A0A1L9U1H5"/>
<dbReference type="EMBL" id="KV878729">
    <property type="protein sequence ID" value="OJJ65498.1"/>
    <property type="molecule type" value="Genomic_DNA"/>
</dbReference>
<gene>
    <name evidence="1" type="ORF">ASPBRDRAFT_139893</name>
</gene>
<sequence>KLLYGDLFTKDPMKHVKAYLDSKNKVQGAHILNGIFFDTFFSGFFKMYFPGTHTFKYWGEPDEWLEGTSYANSAEYSTAVIMDESAVGIQRLVGDRATVPQIAEYYQEIYGVKPQAKRLGSKADLFKKMTALQRQYPDEPFKYMAMHYQHWTSNTQAYQWADRHNAKYPHIQPTTWKQFMQTIPLESLAVCYLTPLQRAANRKAPVRDCATTSKSRPFCS</sequence>
<protein>
    <recommendedName>
        <fullName evidence="3">NmrA-like domain-containing protein</fullName>
    </recommendedName>
</protein>
<organism evidence="1 2">
    <name type="scientific">Aspergillus brasiliensis (strain CBS 101740 / IMI 381727 / IBT 21946)</name>
    <dbReference type="NCBI Taxonomy" id="767769"/>
    <lineage>
        <taxon>Eukaryota</taxon>
        <taxon>Fungi</taxon>
        <taxon>Dikarya</taxon>
        <taxon>Ascomycota</taxon>
        <taxon>Pezizomycotina</taxon>
        <taxon>Eurotiomycetes</taxon>
        <taxon>Eurotiomycetidae</taxon>
        <taxon>Eurotiales</taxon>
        <taxon>Aspergillaceae</taxon>
        <taxon>Aspergillus</taxon>
        <taxon>Aspergillus subgen. Circumdati</taxon>
    </lineage>
</organism>
<keyword evidence="2" id="KW-1185">Reference proteome</keyword>
<dbReference type="GeneID" id="93571633"/>
<dbReference type="Proteomes" id="UP000184499">
    <property type="component" value="Unassembled WGS sequence"/>
</dbReference>